<dbReference type="InterPro" id="IPR002500">
    <property type="entry name" value="PAPS_reduct_dom"/>
</dbReference>
<sequence length="229" mass="27239">MLTRARQIIEQIAQKTNKVILFHSMSGKDSIALLHLLHPHFDQITCVFMYVVKDLEHIARYMHYINKKYPKARIIQIPHFAVFSYIKTGHLGHRQNEKQRLYNLADLTDNIREKTAIEWAFFGFKQSDSMNRRVMLRTYQEQAINEKNKKVYPLSTYKNNDIIEYIKAEKLITPEKYGNSQSSGTDINDLNYLLFLRNHFPNDLKKVIAEFPLVERKLYEYDYETTKTI</sequence>
<proteinExistence type="predicted"/>
<name>A0A8S5M8B0_9CAUD</name>
<dbReference type="InterPro" id="IPR014729">
    <property type="entry name" value="Rossmann-like_a/b/a_fold"/>
</dbReference>
<dbReference type="SUPFAM" id="SSF52402">
    <property type="entry name" value="Adenine nucleotide alpha hydrolases-like"/>
    <property type="match status" value="1"/>
</dbReference>
<protein>
    <submittedName>
        <fullName evidence="2">Phosphoadenosine-phosphosulfate reductase</fullName>
    </submittedName>
</protein>
<dbReference type="EMBL" id="BK014844">
    <property type="protein sequence ID" value="DAD78470.1"/>
    <property type="molecule type" value="Genomic_DNA"/>
</dbReference>
<organism evidence="2">
    <name type="scientific">Siphoviridae sp. ctGkF12</name>
    <dbReference type="NCBI Taxonomy" id="2826224"/>
    <lineage>
        <taxon>Viruses</taxon>
        <taxon>Duplodnaviria</taxon>
        <taxon>Heunggongvirae</taxon>
        <taxon>Uroviricota</taxon>
        <taxon>Caudoviricetes</taxon>
    </lineage>
</organism>
<accession>A0A8S5M8B0</accession>
<reference evidence="2" key="1">
    <citation type="journal article" date="2021" name="Proc. Natl. Acad. Sci. U.S.A.">
        <title>A Catalog of Tens of Thousands of Viruses from Human Metagenomes Reveals Hidden Associations with Chronic Diseases.</title>
        <authorList>
            <person name="Tisza M.J."/>
            <person name="Buck C.B."/>
        </authorList>
    </citation>
    <scope>NUCLEOTIDE SEQUENCE</scope>
    <source>
        <strain evidence="2">CtGkF12</strain>
    </source>
</reference>
<evidence type="ECO:0000259" key="1">
    <source>
        <dbReference type="Pfam" id="PF01507"/>
    </source>
</evidence>
<dbReference type="Pfam" id="PF01507">
    <property type="entry name" value="PAPS_reduct"/>
    <property type="match status" value="1"/>
</dbReference>
<dbReference type="GO" id="GO:0003824">
    <property type="term" value="F:catalytic activity"/>
    <property type="evidence" value="ECO:0007669"/>
    <property type="project" value="InterPro"/>
</dbReference>
<dbReference type="Gene3D" id="3.40.50.620">
    <property type="entry name" value="HUPs"/>
    <property type="match status" value="1"/>
</dbReference>
<feature type="domain" description="Phosphoadenosine phosphosulphate reductase" evidence="1">
    <location>
        <begin position="23"/>
        <end position="172"/>
    </location>
</feature>
<evidence type="ECO:0000313" key="2">
    <source>
        <dbReference type="EMBL" id="DAD78470.1"/>
    </source>
</evidence>